<dbReference type="Gene3D" id="3.90.25.10">
    <property type="entry name" value="UDP-galactose 4-epimerase, domain 1"/>
    <property type="match status" value="1"/>
</dbReference>
<dbReference type="InterPro" id="IPR036291">
    <property type="entry name" value="NAD(P)-bd_dom_sf"/>
</dbReference>
<keyword evidence="3" id="KW-1185">Reference proteome</keyword>
<gene>
    <name evidence="2" type="ORF">FHX73_14433</name>
</gene>
<dbReference type="EMBL" id="VIWT01000004">
    <property type="protein sequence ID" value="TWF82950.1"/>
    <property type="molecule type" value="Genomic_DNA"/>
</dbReference>
<protein>
    <submittedName>
        <fullName evidence="2">Uncharacterized protein YbjT (DUF2867 family)</fullName>
    </submittedName>
</protein>
<organism evidence="2 3">
    <name type="scientific">Kitasatospora viridis</name>
    <dbReference type="NCBI Taxonomy" id="281105"/>
    <lineage>
        <taxon>Bacteria</taxon>
        <taxon>Bacillati</taxon>
        <taxon>Actinomycetota</taxon>
        <taxon>Actinomycetes</taxon>
        <taxon>Kitasatosporales</taxon>
        <taxon>Streptomycetaceae</taxon>
        <taxon>Kitasatospora</taxon>
    </lineage>
</organism>
<reference evidence="2 3" key="1">
    <citation type="submission" date="2019-06" db="EMBL/GenBank/DDBJ databases">
        <title>Sequencing the genomes of 1000 actinobacteria strains.</title>
        <authorList>
            <person name="Klenk H.-P."/>
        </authorList>
    </citation>
    <scope>NUCLEOTIDE SEQUENCE [LARGE SCALE GENOMIC DNA]</scope>
    <source>
        <strain evidence="2 3">DSM 44826</strain>
    </source>
</reference>
<dbReference type="PANTHER" id="PTHR43162:SF1">
    <property type="entry name" value="PRESTALK A DIFFERENTIATION PROTEIN A"/>
    <property type="match status" value="1"/>
</dbReference>
<evidence type="ECO:0000313" key="3">
    <source>
        <dbReference type="Proteomes" id="UP000317940"/>
    </source>
</evidence>
<dbReference type="PANTHER" id="PTHR43162">
    <property type="match status" value="1"/>
</dbReference>
<name>A0A561T770_9ACTN</name>
<dbReference type="InterPro" id="IPR016040">
    <property type="entry name" value="NAD(P)-bd_dom"/>
</dbReference>
<dbReference type="SUPFAM" id="SSF51735">
    <property type="entry name" value="NAD(P)-binding Rossmann-fold domains"/>
    <property type="match status" value="1"/>
</dbReference>
<sequence>MGMARNRAWRVSEHSTSMSKENLMFLITGATGNVGREVVEQLLAQGRPVRAVTRDASRAAGLAGAEVVAGNPAEPDTLAEALAGVRALFLNVAALGGGSATGLLRLARERGVERVVLLSSSSVEDTGEHGDNLIARIHRDVEQQIRDSGLGWTFVRPGEFATNTSFQLAPQIRASDVVRAPYGLAGMAPIHQRDIAGVATLALLDERHAGQSHLLTGPESLTLVDKVRIIGEAIGRPLRFEELSHEEGERAMLATGLPAPVVTTLLGYLAGAVGHPAPISPVVEQLLGRPGLTYASWVAENTEVFRA</sequence>
<proteinExistence type="predicted"/>
<comment type="caution">
    <text evidence="2">The sequence shown here is derived from an EMBL/GenBank/DDBJ whole genome shotgun (WGS) entry which is preliminary data.</text>
</comment>
<dbReference type="InterPro" id="IPR051604">
    <property type="entry name" value="Ergot_Alk_Oxidoreductase"/>
</dbReference>
<dbReference type="Pfam" id="PF13460">
    <property type="entry name" value="NAD_binding_10"/>
    <property type="match status" value="1"/>
</dbReference>
<dbReference type="AlphaFoldDB" id="A0A561T770"/>
<evidence type="ECO:0000259" key="1">
    <source>
        <dbReference type="Pfam" id="PF13460"/>
    </source>
</evidence>
<evidence type="ECO:0000313" key="2">
    <source>
        <dbReference type="EMBL" id="TWF82950.1"/>
    </source>
</evidence>
<dbReference type="Proteomes" id="UP000317940">
    <property type="component" value="Unassembled WGS sequence"/>
</dbReference>
<accession>A0A561T770</accession>
<dbReference type="Gene3D" id="3.40.50.720">
    <property type="entry name" value="NAD(P)-binding Rossmann-like Domain"/>
    <property type="match status" value="1"/>
</dbReference>
<feature type="domain" description="NAD(P)-binding" evidence="1">
    <location>
        <begin position="29"/>
        <end position="164"/>
    </location>
</feature>